<dbReference type="EMBL" id="FOBN01000006">
    <property type="protein sequence ID" value="SEM13681.1"/>
    <property type="molecule type" value="Genomic_DNA"/>
</dbReference>
<sequence length="49" mass="5937">MNSFHFSKNQCENCNKYIDVGEHEIDEIVKQMRYKVVCVECKIRLEKEK</sequence>
<accession>A0A1H7VWS1</accession>
<proteinExistence type="predicted"/>
<reference evidence="2" key="1">
    <citation type="submission" date="2016-10" db="EMBL/GenBank/DDBJ databases">
        <authorList>
            <person name="Varghese N."/>
            <person name="Submissions S."/>
        </authorList>
    </citation>
    <scope>NUCLEOTIDE SEQUENCE [LARGE SCALE GENOMIC DNA]</scope>
    <source>
        <strain evidence="2">DSM 24204</strain>
    </source>
</reference>
<organism evidence="1 2">
    <name type="scientific">Phocoenobacter skyensis</name>
    <dbReference type="NCBI Taxonomy" id="97481"/>
    <lineage>
        <taxon>Bacteria</taxon>
        <taxon>Pseudomonadati</taxon>
        <taxon>Pseudomonadota</taxon>
        <taxon>Gammaproteobacteria</taxon>
        <taxon>Pasteurellales</taxon>
        <taxon>Pasteurellaceae</taxon>
        <taxon>Phocoenobacter</taxon>
    </lineage>
</organism>
<evidence type="ECO:0000313" key="1">
    <source>
        <dbReference type="EMBL" id="SEM13681.1"/>
    </source>
</evidence>
<dbReference type="Proteomes" id="UP000198883">
    <property type="component" value="Unassembled WGS sequence"/>
</dbReference>
<evidence type="ECO:0000313" key="2">
    <source>
        <dbReference type="Proteomes" id="UP000198883"/>
    </source>
</evidence>
<dbReference type="STRING" id="97481.SAMN05444853_10617"/>
<protein>
    <submittedName>
        <fullName evidence="1">Uncharacterized protein</fullName>
    </submittedName>
</protein>
<gene>
    <name evidence="1" type="ORF">SAMN05444853_10617</name>
</gene>
<name>A0A1H7VWS1_9PAST</name>
<dbReference type="AlphaFoldDB" id="A0A1H7VWS1"/>